<protein>
    <submittedName>
        <fullName evidence="2">Transketolase</fullName>
    </submittedName>
</protein>
<sequence>MDTMRERFASVTSRLLDEDPRLAVVLADIGTDGFRRAAERHPDRVVNVGIREQLLVGVGGGLALAGLRPVLHTFAPFLIERPFEQVKLDFGHQGVGGVLVSAGGSYDWPAGGFTHMAPGDVALLDTLDGWTVHVPGHPDEAETLLRHAYAAGDDRVYVRLSAQTNARPRPVTGGGFLTVRRGRPGAPAVVAVGPLLENALAAVEGLDATVLYAATVRPFDAPALRAAVAGAPVAEVVLVEPYLAGTSTAAVADALADVPHRVLGLGTARAELRRYGTVGEHVAAHGLDPRSLRERITAFTDFTARAAG</sequence>
<keyword evidence="3" id="KW-1185">Reference proteome</keyword>
<dbReference type="SUPFAM" id="SSF52922">
    <property type="entry name" value="TK C-terminal domain-like"/>
    <property type="match status" value="1"/>
</dbReference>
<dbReference type="RefSeq" id="WP_344632263.1">
    <property type="nucleotide sequence ID" value="NZ_BAAATJ010000018.1"/>
</dbReference>
<evidence type="ECO:0000259" key="1">
    <source>
        <dbReference type="SMART" id="SM00861"/>
    </source>
</evidence>
<dbReference type="PANTHER" id="PTHR43825:SF3">
    <property type="entry name" value="PYRUVATE DEHYDROGENASE E1 COMPONENT"/>
    <property type="match status" value="1"/>
</dbReference>
<evidence type="ECO:0000313" key="2">
    <source>
        <dbReference type="EMBL" id="GAA2406462.1"/>
    </source>
</evidence>
<accession>A0ABP5VP21</accession>
<proteinExistence type="predicted"/>
<dbReference type="InterPro" id="IPR029061">
    <property type="entry name" value="THDP-binding"/>
</dbReference>
<dbReference type="Proteomes" id="UP001500058">
    <property type="component" value="Unassembled WGS sequence"/>
</dbReference>
<dbReference type="SUPFAM" id="SSF52518">
    <property type="entry name" value="Thiamin diphosphate-binding fold (THDP-binding)"/>
    <property type="match status" value="1"/>
</dbReference>
<dbReference type="SMART" id="SM00861">
    <property type="entry name" value="Transket_pyr"/>
    <property type="match status" value="1"/>
</dbReference>
<dbReference type="Pfam" id="PF02779">
    <property type="entry name" value="Transket_pyr"/>
    <property type="match status" value="1"/>
</dbReference>
<reference evidence="3" key="1">
    <citation type="journal article" date="2019" name="Int. J. Syst. Evol. Microbiol.">
        <title>The Global Catalogue of Microorganisms (GCM) 10K type strain sequencing project: providing services to taxonomists for standard genome sequencing and annotation.</title>
        <authorList>
            <consortium name="The Broad Institute Genomics Platform"/>
            <consortium name="The Broad Institute Genome Sequencing Center for Infectious Disease"/>
            <person name="Wu L."/>
            <person name="Ma J."/>
        </authorList>
    </citation>
    <scope>NUCLEOTIDE SEQUENCE [LARGE SCALE GENOMIC DNA]</scope>
    <source>
        <strain evidence="3">JCM 6921</strain>
    </source>
</reference>
<organism evidence="2 3">
    <name type="scientific">Streptomyces glaucosporus</name>
    <dbReference type="NCBI Taxonomy" id="284044"/>
    <lineage>
        <taxon>Bacteria</taxon>
        <taxon>Bacillati</taxon>
        <taxon>Actinomycetota</taxon>
        <taxon>Actinomycetes</taxon>
        <taxon>Kitasatosporales</taxon>
        <taxon>Streptomycetaceae</taxon>
        <taxon>Streptomyces</taxon>
    </lineage>
</organism>
<name>A0ABP5VP21_9ACTN</name>
<evidence type="ECO:0000313" key="3">
    <source>
        <dbReference type="Proteomes" id="UP001500058"/>
    </source>
</evidence>
<dbReference type="InterPro" id="IPR051157">
    <property type="entry name" value="PDH/Transketolase"/>
</dbReference>
<comment type="caution">
    <text evidence="2">The sequence shown here is derived from an EMBL/GenBank/DDBJ whole genome shotgun (WGS) entry which is preliminary data.</text>
</comment>
<gene>
    <name evidence="2" type="ORF">GCM10010420_38030</name>
</gene>
<dbReference type="CDD" id="cd07033">
    <property type="entry name" value="TPP_PYR_DXS_TK_like"/>
    <property type="match status" value="1"/>
</dbReference>
<dbReference type="Gene3D" id="3.40.50.920">
    <property type="match status" value="1"/>
</dbReference>
<dbReference type="EMBL" id="BAAATJ010000018">
    <property type="protein sequence ID" value="GAA2406462.1"/>
    <property type="molecule type" value="Genomic_DNA"/>
</dbReference>
<dbReference type="InterPro" id="IPR009014">
    <property type="entry name" value="Transketo_C/PFOR_II"/>
</dbReference>
<dbReference type="PANTHER" id="PTHR43825">
    <property type="entry name" value="PYRUVATE DEHYDROGENASE E1 COMPONENT"/>
    <property type="match status" value="1"/>
</dbReference>
<feature type="domain" description="Transketolase-like pyrimidine-binding" evidence="1">
    <location>
        <begin position="2"/>
        <end position="168"/>
    </location>
</feature>
<dbReference type="Gene3D" id="3.40.50.970">
    <property type="match status" value="1"/>
</dbReference>
<dbReference type="InterPro" id="IPR005475">
    <property type="entry name" value="Transketolase-like_Pyr-bd"/>
</dbReference>